<gene>
    <name evidence="8" type="primary">coaE</name>
    <name evidence="10" type="ORF">E0485_18020</name>
</gene>
<keyword evidence="3 8" id="KW-0808">Transferase</keyword>
<keyword evidence="6 8" id="KW-0067">ATP-binding</keyword>
<dbReference type="CDD" id="cd02022">
    <property type="entry name" value="DPCK"/>
    <property type="match status" value="1"/>
</dbReference>
<name>A0A4R4E820_9BACL</name>
<evidence type="ECO:0000256" key="1">
    <source>
        <dbReference type="ARBA" id="ARBA00009018"/>
    </source>
</evidence>
<dbReference type="SUPFAM" id="SSF52540">
    <property type="entry name" value="P-loop containing nucleoside triphosphate hydrolases"/>
    <property type="match status" value="1"/>
</dbReference>
<comment type="subcellular location">
    <subcellularLocation>
        <location evidence="8">Cytoplasm</location>
    </subcellularLocation>
</comment>
<dbReference type="InterPro" id="IPR027417">
    <property type="entry name" value="P-loop_NTPase"/>
</dbReference>
<keyword evidence="11" id="KW-1185">Reference proteome</keyword>
<dbReference type="Gene3D" id="3.40.50.300">
    <property type="entry name" value="P-loop containing nucleotide triphosphate hydrolases"/>
    <property type="match status" value="1"/>
</dbReference>
<dbReference type="GO" id="GO:0005737">
    <property type="term" value="C:cytoplasm"/>
    <property type="evidence" value="ECO:0007669"/>
    <property type="project" value="UniProtKB-SubCell"/>
</dbReference>
<proteinExistence type="inferred from homology"/>
<reference evidence="10 11" key="1">
    <citation type="submission" date="2019-03" db="EMBL/GenBank/DDBJ databases">
        <authorList>
            <person name="Kim M.K.M."/>
        </authorList>
    </citation>
    <scope>NUCLEOTIDE SEQUENCE [LARGE SCALE GENOMIC DNA]</scope>
    <source>
        <strain evidence="10 11">18JY21-1</strain>
    </source>
</reference>
<dbReference type="PANTHER" id="PTHR10695">
    <property type="entry name" value="DEPHOSPHO-COA KINASE-RELATED"/>
    <property type="match status" value="1"/>
</dbReference>
<comment type="caution">
    <text evidence="10">The sequence shown here is derived from an EMBL/GenBank/DDBJ whole genome shotgun (WGS) entry which is preliminary data.</text>
</comment>
<comment type="function">
    <text evidence="8">Catalyzes the phosphorylation of the 3'-hydroxyl group of dephosphocoenzyme A to form coenzyme A.</text>
</comment>
<dbReference type="GO" id="GO:0004140">
    <property type="term" value="F:dephospho-CoA kinase activity"/>
    <property type="evidence" value="ECO:0007669"/>
    <property type="project" value="UniProtKB-UniRule"/>
</dbReference>
<comment type="pathway">
    <text evidence="8">Cofactor biosynthesis; coenzyme A biosynthesis; CoA from (R)-pantothenate: step 5/5.</text>
</comment>
<evidence type="ECO:0000256" key="3">
    <source>
        <dbReference type="ARBA" id="ARBA00022679"/>
    </source>
</evidence>
<dbReference type="GO" id="GO:0015937">
    <property type="term" value="P:coenzyme A biosynthetic process"/>
    <property type="evidence" value="ECO:0007669"/>
    <property type="project" value="UniProtKB-UniRule"/>
</dbReference>
<evidence type="ECO:0000256" key="9">
    <source>
        <dbReference type="NCBIfam" id="TIGR00152"/>
    </source>
</evidence>
<dbReference type="HAMAP" id="MF_00376">
    <property type="entry name" value="Dephospho_CoA_kinase"/>
    <property type="match status" value="1"/>
</dbReference>
<accession>A0A4R4E820</accession>
<evidence type="ECO:0000256" key="7">
    <source>
        <dbReference type="ARBA" id="ARBA00022993"/>
    </source>
</evidence>
<keyword evidence="4 8" id="KW-0547">Nucleotide-binding</keyword>
<dbReference type="InterPro" id="IPR001977">
    <property type="entry name" value="Depp_CoAkinase"/>
</dbReference>
<feature type="binding site" evidence="8">
    <location>
        <begin position="10"/>
        <end position="15"/>
    </location>
    <ligand>
        <name>ATP</name>
        <dbReference type="ChEBI" id="CHEBI:30616"/>
    </ligand>
</feature>
<dbReference type="PANTHER" id="PTHR10695:SF46">
    <property type="entry name" value="BIFUNCTIONAL COENZYME A SYNTHASE-RELATED"/>
    <property type="match status" value="1"/>
</dbReference>
<protein>
    <recommendedName>
        <fullName evidence="8 9">Dephospho-CoA kinase</fullName>
        <ecNumber evidence="8 9">2.7.1.24</ecNumber>
    </recommendedName>
    <alternativeName>
        <fullName evidence="8">Dephosphocoenzyme A kinase</fullName>
    </alternativeName>
</protein>
<keyword evidence="5 8" id="KW-0418">Kinase</keyword>
<dbReference type="NCBIfam" id="TIGR00152">
    <property type="entry name" value="dephospho-CoA kinase"/>
    <property type="match status" value="1"/>
</dbReference>
<dbReference type="OrthoDB" id="9812943at2"/>
<dbReference type="AlphaFoldDB" id="A0A4R4E820"/>
<evidence type="ECO:0000313" key="11">
    <source>
        <dbReference type="Proteomes" id="UP000295418"/>
    </source>
</evidence>
<comment type="similarity">
    <text evidence="1 8">Belongs to the CoaE family.</text>
</comment>
<evidence type="ECO:0000313" key="10">
    <source>
        <dbReference type="EMBL" id="TCZ75287.1"/>
    </source>
</evidence>
<evidence type="ECO:0000256" key="8">
    <source>
        <dbReference type="HAMAP-Rule" id="MF_00376"/>
    </source>
</evidence>
<dbReference type="EC" id="2.7.1.24" evidence="8 9"/>
<dbReference type="GO" id="GO:0005524">
    <property type="term" value="F:ATP binding"/>
    <property type="evidence" value="ECO:0007669"/>
    <property type="project" value="UniProtKB-UniRule"/>
</dbReference>
<dbReference type="Proteomes" id="UP000295418">
    <property type="component" value="Unassembled WGS sequence"/>
</dbReference>
<dbReference type="UniPathway" id="UPA00241">
    <property type="reaction ID" value="UER00356"/>
</dbReference>
<dbReference type="PROSITE" id="PS51219">
    <property type="entry name" value="DPCK"/>
    <property type="match status" value="1"/>
</dbReference>
<evidence type="ECO:0000256" key="2">
    <source>
        <dbReference type="ARBA" id="ARBA00022490"/>
    </source>
</evidence>
<keyword evidence="7 8" id="KW-0173">Coenzyme A biosynthesis</keyword>
<dbReference type="RefSeq" id="WP_132419455.1">
    <property type="nucleotide sequence ID" value="NZ_SKFG01000021.1"/>
</dbReference>
<evidence type="ECO:0000256" key="5">
    <source>
        <dbReference type="ARBA" id="ARBA00022777"/>
    </source>
</evidence>
<evidence type="ECO:0000256" key="4">
    <source>
        <dbReference type="ARBA" id="ARBA00022741"/>
    </source>
</evidence>
<organism evidence="10 11">
    <name type="scientific">Paenibacillus albiflavus</name>
    <dbReference type="NCBI Taxonomy" id="2545760"/>
    <lineage>
        <taxon>Bacteria</taxon>
        <taxon>Bacillati</taxon>
        <taxon>Bacillota</taxon>
        <taxon>Bacilli</taxon>
        <taxon>Bacillales</taxon>
        <taxon>Paenibacillaceae</taxon>
        <taxon>Paenibacillus</taxon>
    </lineage>
</organism>
<dbReference type="Pfam" id="PF01121">
    <property type="entry name" value="CoaE"/>
    <property type="match status" value="1"/>
</dbReference>
<dbReference type="NCBIfam" id="NF002879">
    <property type="entry name" value="PRK03333.1"/>
    <property type="match status" value="1"/>
</dbReference>
<sequence length="195" mass="21751">MFLGLTGGIACGKSTVANMLKARGAILIDADVIAREVVEPGQPGLLQLVQHFGREIILPDGRLDRKALGGIVFGDEAKRKELNNILHPSIRKEIRNRMEKYAISDPDKLIVVDIPLLYESGYDSMFEQIMVVYVPREIQLKRLIHRDGFTQAEAEARLNTQVPIEDKKNLADVLIDNSGSLDTTEAQIEAFWKGI</sequence>
<evidence type="ECO:0000256" key="6">
    <source>
        <dbReference type="ARBA" id="ARBA00022840"/>
    </source>
</evidence>
<dbReference type="FunFam" id="3.40.50.300:FF:000991">
    <property type="entry name" value="Dephospho-CoA kinase"/>
    <property type="match status" value="1"/>
</dbReference>
<keyword evidence="2 8" id="KW-0963">Cytoplasm</keyword>
<dbReference type="EMBL" id="SKFG01000021">
    <property type="protein sequence ID" value="TCZ75287.1"/>
    <property type="molecule type" value="Genomic_DNA"/>
</dbReference>
<comment type="catalytic activity">
    <reaction evidence="8">
        <text>3'-dephospho-CoA + ATP = ADP + CoA + H(+)</text>
        <dbReference type="Rhea" id="RHEA:18245"/>
        <dbReference type="ChEBI" id="CHEBI:15378"/>
        <dbReference type="ChEBI" id="CHEBI:30616"/>
        <dbReference type="ChEBI" id="CHEBI:57287"/>
        <dbReference type="ChEBI" id="CHEBI:57328"/>
        <dbReference type="ChEBI" id="CHEBI:456216"/>
        <dbReference type="EC" id="2.7.1.24"/>
    </reaction>
</comment>